<name>A0A803N8C5_CHEQI</name>
<dbReference type="PANTHER" id="PTHR24015:SF1993">
    <property type="entry name" value="PENTATRICOPEPTIDE REPEAT-CONTAINING PROTEIN"/>
    <property type="match status" value="1"/>
</dbReference>
<dbReference type="OMA" id="HICANSW"/>
<protein>
    <recommendedName>
        <fullName evidence="6">Pentatricopeptide repeat-containing protein</fullName>
    </recommendedName>
</protein>
<dbReference type="GO" id="GO:0003723">
    <property type="term" value="F:RNA binding"/>
    <property type="evidence" value="ECO:0007669"/>
    <property type="project" value="InterPro"/>
</dbReference>
<evidence type="ECO:0000256" key="1">
    <source>
        <dbReference type="ARBA" id="ARBA00022737"/>
    </source>
</evidence>
<sequence length="446" mass="49507">MKKAGSSPDNLTFPFVAKACAKISDLKLSQSIHAHVFKSPFWSDIFVGTAVINMFVKCNELDFEHKVFEKMPKRDVTLWNAMLLGFAQLGSVDSFLVVFREMRLLGFVPDFVTIIGLTQSVVELKNVNLVKGVHAFGIRVGMLNDVSLVNTLISCYSTCGDLVSAEGMFDGIYSESRTIVSWNSLIAGHALVRNYYKTLHLYRFMSNDGHKPDISTFLSLLSSCVQPEGLSHGKLIHSHVIQFGCDYDVAVTNTLLTMYSKCGDIDSAWHLFQSMTYKTCISWTAMISSYAVKGCLDKAYSLFLDMERAGEKPDVVTLLSLLSGCGQTGSLELGKWLEDYACFNGLRGNVMVCNAIVDMYAKCGHVDKAKEVFYSIPSKTVVSWTTMISGLALNGEFIEALELFSKMVELGLKPNRITFLAILQACIHTGFLDKGMKCFDLMTYII</sequence>
<evidence type="ECO:0000313" key="5">
    <source>
        <dbReference type="Proteomes" id="UP000596660"/>
    </source>
</evidence>
<keyword evidence="5" id="KW-1185">Reference proteome</keyword>
<evidence type="ECO:0000256" key="2">
    <source>
        <dbReference type="PROSITE-ProRule" id="PRU00708"/>
    </source>
</evidence>
<dbReference type="PROSITE" id="PS51375">
    <property type="entry name" value="PPR"/>
    <property type="match status" value="6"/>
</dbReference>
<evidence type="ECO:0008006" key="6">
    <source>
        <dbReference type="Google" id="ProtNLM"/>
    </source>
</evidence>
<dbReference type="Proteomes" id="UP000596660">
    <property type="component" value="Unplaced"/>
</dbReference>
<proteinExistence type="predicted"/>
<feature type="repeat" description="PPR" evidence="2">
    <location>
        <begin position="279"/>
        <end position="313"/>
    </location>
</feature>
<reference evidence="4" key="1">
    <citation type="journal article" date="2017" name="Nature">
        <title>The genome of Chenopodium quinoa.</title>
        <authorList>
            <person name="Jarvis D.E."/>
            <person name="Ho Y.S."/>
            <person name="Lightfoot D.J."/>
            <person name="Schmoeckel S.M."/>
            <person name="Li B."/>
            <person name="Borm T.J.A."/>
            <person name="Ohyanagi H."/>
            <person name="Mineta K."/>
            <person name="Michell C.T."/>
            <person name="Saber N."/>
            <person name="Kharbatia N.M."/>
            <person name="Rupper R.R."/>
            <person name="Sharp A.R."/>
            <person name="Dally N."/>
            <person name="Boughton B.A."/>
            <person name="Woo Y.H."/>
            <person name="Gao G."/>
            <person name="Schijlen E.G.W.M."/>
            <person name="Guo X."/>
            <person name="Momin A.A."/>
            <person name="Negrao S."/>
            <person name="Al-Babili S."/>
            <person name="Gehring C."/>
            <person name="Roessner U."/>
            <person name="Jung C."/>
            <person name="Murphy K."/>
            <person name="Arold S.T."/>
            <person name="Gojobori T."/>
            <person name="van der Linden C.G."/>
            <person name="van Loo E.N."/>
            <person name="Jellen E.N."/>
            <person name="Maughan P.J."/>
            <person name="Tester M."/>
        </authorList>
    </citation>
    <scope>NUCLEOTIDE SEQUENCE [LARGE SCALE GENOMIC DNA]</scope>
    <source>
        <strain evidence="4">cv. PI 614886</strain>
    </source>
</reference>
<feature type="repeat" description="PPR" evidence="2">
    <location>
        <begin position="380"/>
        <end position="414"/>
    </location>
</feature>
<dbReference type="Pfam" id="PF13041">
    <property type="entry name" value="PPR_2"/>
    <property type="match status" value="2"/>
</dbReference>
<feature type="repeat" description="PPR" evidence="2">
    <location>
        <begin position="349"/>
        <end position="379"/>
    </location>
</feature>
<feature type="repeat" description="PPR" evidence="2">
    <location>
        <begin position="248"/>
        <end position="278"/>
    </location>
</feature>
<keyword evidence="3" id="KW-1133">Transmembrane helix</keyword>
<accession>A0A803N8C5</accession>
<dbReference type="PANTHER" id="PTHR24015">
    <property type="entry name" value="OS07G0578800 PROTEIN-RELATED"/>
    <property type="match status" value="1"/>
</dbReference>
<organism evidence="4 5">
    <name type="scientific">Chenopodium quinoa</name>
    <name type="common">Quinoa</name>
    <dbReference type="NCBI Taxonomy" id="63459"/>
    <lineage>
        <taxon>Eukaryota</taxon>
        <taxon>Viridiplantae</taxon>
        <taxon>Streptophyta</taxon>
        <taxon>Embryophyta</taxon>
        <taxon>Tracheophyta</taxon>
        <taxon>Spermatophyta</taxon>
        <taxon>Magnoliopsida</taxon>
        <taxon>eudicotyledons</taxon>
        <taxon>Gunneridae</taxon>
        <taxon>Pentapetalae</taxon>
        <taxon>Caryophyllales</taxon>
        <taxon>Chenopodiaceae</taxon>
        <taxon>Chenopodioideae</taxon>
        <taxon>Atripliceae</taxon>
        <taxon>Chenopodium</taxon>
    </lineage>
</organism>
<dbReference type="InterPro" id="IPR011990">
    <property type="entry name" value="TPR-like_helical_dom_sf"/>
</dbReference>
<dbReference type="InterPro" id="IPR046960">
    <property type="entry name" value="PPR_At4g14850-like_plant"/>
</dbReference>
<dbReference type="AlphaFoldDB" id="A0A803N8C5"/>
<reference evidence="4" key="2">
    <citation type="submission" date="2021-03" db="UniProtKB">
        <authorList>
            <consortium name="EnsemblPlants"/>
        </authorList>
    </citation>
    <scope>IDENTIFICATION</scope>
</reference>
<evidence type="ECO:0000313" key="4">
    <source>
        <dbReference type="EnsemblPlants" id="AUR62042090-RA:cds"/>
    </source>
</evidence>
<feature type="repeat" description="PPR" evidence="2">
    <location>
        <begin position="178"/>
        <end position="212"/>
    </location>
</feature>
<dbReference type="Gene3D" id="1.25.40.10">
    <property type="entry name" value="Tetratricopeptide repeat domain"/>
    <property type="match status" value="4"/>
</dbReference>
<dbReference type="Gramene" id="AUR62042090-RA">
    <property type="protein sequence ID" value="AUR62042090-RA:cds"/>
    <property type="gene ID" value="AUR62042090"/>
</dbReference>
<dbReference type="InterPro" id="IPR002885">
    <property type="entry name" value="PPR_rpt"/>
</dbReference>
<dbReference type="FunFam" id="1.25.40.10:FF:000409">
    <property type="entry name" value="Pentatricopeptide repeat-containing protein, chloroplastic"/>
    <property type="match status" value="1"/>
</dbReference>
<dbReference type="FunFam" id="1.25.40.10:FF:000031">
    <property type="entry name" value="Pentatricopeptide repeat-containing protein mitochondrial"/>
    <property type="match status" value="1"/>
</dbReference>
<dbReference type="GO" id="GO:0009451">
    <property type="term" value="P:RNA modification"/>
    <property type="evidence" value="ECO:0007669"/>
    <property type="project" value="InterPro"/>
</dbReference>
<keyword evidence="3" id="KW-0812">Transmembrane</keyword>
<feature type="transmembrane region" description="Helical" evidence="3">
    <location>
        <begin position="78"/>
        <end position="99"/>
    </location>
</feature>
<feature type="repeat" description="PPR" evidence="2">
    <location>
        <begin position="75"/>
        <end position="109"/>
    </location>
</feature>
<dbReference type="Pfam" id="PF01535">
    <property type="entry name" value="PPR"/>
    <property type="match status" value="6"/>
</dbReference>
<dbReference type="NCBIfam" id="TIGR00756">
    <property type="entry name" value="PPR"/>
    <property type="match status" value="6"/>
</dbReference>
<keyword evidence="1" id="KW-0677">Repeat</keyword>
<keyword evidence="3" id="KW-0472">Membrane</keyword>
<dbReference type="EnsemblPlants" id="AUR62042090-RA">
    <property type="protein sequence ID" value="AUR62042090-RA:cds"/>
    <property type="gene ID" value="AUR62042090"/>
</dbReference>
<evidence type="ECO:0000256" key="3">
    <source>
        <dbReference type="SAM" id="Phobius"/>
    </source>
</evidence>